<gene>
    <name evidence="2" type="ORF">JMUB3934_0051</name>
</gene>
<accession>A0A510KAU7</accession>
<reference evidence="2 3" key="1">
    <citation type="submission" date="2019-07" db="EMBL/GenBank/DDBJ databases">
        <title>Complete Genome Sequence of Leptotrichia wadei Strain JMUB3934.</title>
        <authorList>
            <person name="Watanabe S."/>
            <person name="Cui L."/>
        </authorList>
    </citation>
    <scope>NUCLEOTIDE SEQUENCE [LARGE SCALE GENOMIC DNA]</scope>
    <source>
        <strain evidence="2 3">JMUB3934</strain>
    </source>
</reference>
<evidence type="ECO:0000259" key="1">
    <source>
        <dbReference type="Pfam" id="PF13443"/>
    </source>
</evidence>
<name>A0A510KAU7_9FUSO</name>
<dbReference type="AlphaFoldDB" id="A0A510KAU7"/>
<dbReference type="InterPro" id="IPR010982">
    <property type="entry name" value="Lambda_DNA-bd_dom_sf"/>
</dbReference>
<evidence type="ECO:0000313" key="3">
    <source>
        <dbReference type="Proteomes" id="UP000321501"/>
    </source>
</evidence>
<dbReference type="Proteomes" id="UP000321501">
    <property type="component" value="Chromosome"/>
</dbReference>
<dbReference type="SUPFAM" id="SSF47413">
    <property type="entry name" value="lambda repressor-like DNA-binding domains"/>
    <property type="match status" value="1"/>
</dbReference>
<dbReference type="GO" id="GO:0003677">
    <property type="term" value="F:DNA binding"/>
    <property type="evidence" value="ECO:0007669"/>
    <property type="project" value="InterPro"/>
</dbReference>
<dbReference type="InterPro" id="IPR001387">
    <property type="entry name" value="Cro/C1-type_HTH"/>
</dbReference>
<sequence length="72" mass="8284">MAISYKPLWHLLVEKEMNKEDLKKAANITSNIVSRMSKNAYVNLESIEKISLAMDCKIEEVVEIIKDEGEEE</sequence>
<dbReference type="RefSeq" id="WP_146963236.1">
    <property type="nucleotide sequence ID" value="NZ_AP019835.1"/>
</dbReference>
<feature type="domain" description="HTH cro/C1-type" evidence="1">
    <location>
        <begin position="8"/>
        <end position="67"/>
    </location>
</feature>
<dbReference type="EMBL" id="AP019835">
    <property type="protein sequence ID" value="BBM48782.1"/>
    <property type="molecule type" value="Genomic_DNA"/>
</dbReference>
<organism evidence="2 3">
    <name type="scientific">Leptotrichia wadei</name>
    <dbReference type="NCBI Taxonomy" id="157687"/>
    <lineage>
        <taxon>Bacteria</taxon>
        <taxon>Fusobacteriati</taxon>
        <taxon>Fusobacteriota</taxon>
        <taxon>Fusobacteriia</taxon>
        <taxon>Fusobacteriales</taxon>
        <taxon>Leptotrichiaceae</taxon>
        <taxon>Leptotrichia</taxon>
    </lineage>
</organism>
<evidence type="ECO:0000313" key="2">
    <source>
        <dbReference type="EMBL" id="BBM48782.1"/>
    </source>
</evidence>
<dbReference type="Pfam" id="PF13443">
    <property type="entry name" value="HTH_26"/>
    <property type="match status" value="1"/>
</dbReference>
<protein>
    <recommendedName>
        <fullName evidence="1">HTH cro/C1-type domain-containing protein</fullName>
    </recommendedName>
</protein>
<proteinExistence type="predicted"/>